<evidence type="ECO:0000256" key="10">
    <source>
        <dbReference type="ARBA" id="ARBA00023277"/>
    </source>
</evidence>
<dbReference type="PANTHER" id="PTHR10091">
    <property type="entry name" value="ALDOSE-1-EPIMERASE"/>
    <property type="match status" value="1"/>
</dbReference>
<dbReference type="GO" id="GO:0006006">
    <property type="term" value="P:glucose metabolic process"/>
    <property type="evidence" value="ECO:0007669"/>
    <property type="project" value="TreeGrafter"/>
</dbReference>
<accession>A0A1H6C5A0</accession>
<name>A0A1H6C5A0_9SPHI</name>
<protein>
    <recommendedName>
        <fullName evidence="7 11">Aldose 1-epimerase</fullName>
        <ecNumber evidence="6 11">5.1.3.3</ecNumber>
    </recommendedName>
</protein>
<keyword evidence="9 11" id="KW-0413">Isomerase</keyword>
<proteinExistence type="inferred from homology"/>
<evidence type="ECO:0000256" key="7">
    <source>
        <dbReference type="ARBA" id="ARBA00014165"/>
    </source>
</evidence>
<keyword evidence="8" id="KW-0106">Calcium</keyword>
<sequence length="381" mass="42125">MKKIFIAVLSLVFVSCQNRQEKNVAKDQISIDSLGETGFNLEIDAKAVKLVKIENGKLSATITNYGARLVTLFVPDAQGIAKDIILGYDSIKEFKSNSANFYGAIVGRYGNRIGSARFNLGDETYELEKNDGENSLHGGQNGFYNKMWDIKNQTDTSVTLTYTSADLEAGYPGNLDVEVTYTLTSTNGLEIKYSGQTDKETVVNLTNHAYFNLNGAGDSTILDHELQIAANQFTEVNSNLIPTGNQIDVAGTAFDFRDFKPIGLDIARDEEQLEIGKGYDHNFVLDKETEFAKIAKLYAPKTGIIMEVWTTEPGLQFYSGNFMSDQDAAGKGGNRYGYRSALCLETQHFPDSPNQPNFPSTVLKPGDTYNSKTTYYFSTKK</sequence>
<dbReference type="GO" id="GO:0033499">
    <property type="term" value="P:galactose catabolic process via UDP-galactose, Leloir pathway"/>
    <property type="evidence" value="ECO:0007669"/>
    <property type="project" value="TreeGrafter"/>
</dbReference>
<comment type="cofactor">
    <cofactor evidence="2">
        <name>Ca(2+)</name>
        <dbReference type="ChEBI" id="CHEBI:29108"/>
    </cofactor>
</comment>
<dbReference type="Pfam" id="PF01263">
    <property type="entry name" value="Aldose_epim"/>
    <property type="match status" value="1"/>
</dbReference>
<dbReference type="SUPFAM" id="SSF74650">
    <property type="entry name" value="Galactose mutarotase-like"/>
    <property type="match status" value="1"/>
</dbReference>
<comment type="similarity">
    <text evidence="4 11">Belongs to the aldose epimerase family.</text>
</comment>
<evidence type="ECO:0000256" key="5">
    <source>
        <dbReference type="ARBA" id="ARBA00011245"/>
    </source>
</evidence>
<evidence type="ECO:0000256" key="4">
    <source>
        <dbReference type="ARBA" id="ARBA00006206"/>
    </source>
</evidence>
<evidence type="ECO:0000256" key="14">
    <source>
        <dbReference type="PIRSR" id="PIRSR005096-3"/>
    </source>
</evidence>
<dbReference type="InterPro" id="IPR018052">
    <property type="entry name" value="Ald1_epimerase_CS"/>
</dbReference>
<keyword evidence="16" id="KW-1185">Reference proteome</keyword>
<dbReference type="Gene3D" id="2.70.98.10">
    <property type="match status" value="1"/>
</dbReference>
<keyword evidence="10 11" id="KW-0119">Carbohydrate metabolism</keyword>
<dbReference type="PROSITE" id="PS51257">
    <property type="entry name" value="PROKAR_LIPOPROTEIN"/>
    <property type="match status" value="1"/>
</dbReference>
<evidence type="ECO:0000256" key="1">
    <source>
        <dbReference type="ARBA" id="ARBA00001614"/>
    </source>
</evidence>
<comment type="pathway">
    <text evidence="3 11">Carbohydrate metabolism; hexose metabolism.</text>
</comment>
<evidence type="ECO:0000256" key="11">
    <source>
        <dbReference type="PIRNR" id="PIRNR005096"/>
    </source>
</evidence>
<evidence type="ECO:0000256" key="2">
    <source>
        <dbReference type="ARBA" id="ARBA00001913"/>
    </source>
</evidence>
<feature type="active site" description="Proton donor" evidence="12">
    <location>
        <position position="208"/>
    </location>
</feature>
<dbReference type="InterPro" id="IPR008183">
    <property type="entry name" value="Aldose_1/G6P_1-epimerase"/>
</dbReference>
<comment type="catalytic activity">
    <reaction evidence="1 11">
        <text>alpha-D-glucose = beta-D-glucose</text>
        <dbReference type="Rhea" id="RHEA:10264"/>
        <dbReference type="ChEBI" id="CHEBI:15903"/>
        <dbReference type="ChEBI" id="CHEBI:17925"/>
        <dbReference type="EC" id="5.1.3.3"/>
    </reaction>
</comment>
<evidence type="ECO:0000256" key="3">
    <source>
        <dbReference type="ARBA" id="ARBA00005028"/>
    </source>
</evidence>
<feature type="active site" description="Proton acceptor" evidence="12">
    <location>
        <position position="345"/>
    </location>
</feature>
<evidence type="ECO:0000256" key="9">
    <source>
        <dbReference type="ARBA" id="ARBA00023235"/>
    </source>
</evidence>
<dbReference type="InterPro" id="IPR014718">
    <property type="entry name" value="GH-type_carb-bd"/>
</dbReference>
<dbReference type="NCBIfam" id="NF008277">
    <property type="entry name" value="PRK11055.1"/>
    <property type="match status" value="1"/>
</dbReference>
<dbReference type="EC" id="5.1.3.3" evidence="6 11"/>
<dbReference type="Proteomes" id="UP000236731">
    <property type="component" value="Unassembled WGS sequence"/>
</dbReference>
<dbReference type="GO" id="GO:0005737">
    <property type="term" value="C:cytoplasm"/>
    <property type="evidence" value="ECO:0007669"/>
    <property type="project" value="TreeGrafter"/>
</dbReference>
<organism evidence="15 16">
    <name type="scientific">Sphingobacterium lactis</name>
    <dbReference type="NCBI Taxonomy" id="797291"/>
    <lineage>
        <taxon>Bacteria</taxon>
        <taxon>Pseudomonadati</taxon>
        <taxon>Bacteroidota</taxon>
        <taxon>Sphingobacteriia</taxon>
        <taxon>Sphingobacteriales</taxon>
        <taxon>Sphingobacteriaceae</taxon>
        <taxon>Sphingobacterium</taxon>
    </lineage>
</organism>
<dbReference type="CDD" id="cd09019">
    <property type="entry name" value="galactose_mutarotase_like"/>
    <property type="match status" value="1"/>
</dbReference>
<evidence type="ECO:0000313" key="16">
    <source>
        <dbReference type="Proteomes" id="UP000236731"/>
    </source>
</evidence>
<feature type="binding site" evidence="14">
    <location>
        <begin position="208"/>
        <end position="210"/>
    </location>
    <ligand>
        <name>beta-D-galactose</name>
        <dbReference type="ChEBI" id="CHEBI:27667"/>
    </ligand>
</feature>
<dbReference type="AlphaFoldDB" id="A0A1H6C5A0"/>
<evidence type="ECO:0000256" key="13">
    <source>
        <dbReference type="PIRSR" id="PIRSR005096-2"/>
    </source>
</evidence>
<reference evidence="16" key="1">
    <citation type="submission" date="2016-10" db="EMBL/GenBank/DDBJ databases">
        <authorList>
            <person name="Varghese N."/>
            <person name="Submissions S."/>
        </authorList>
    </citation>
    <scope>NUCLEOTIDE SEQUENCE [LARGE SCALE GENOMIC DNA]</scope>
    <source>
        <strain evidence="16">DSM 22361</strain>
    </source>
</reference>
<dbReference type="InterPro" id="IPR047215">
    <property type="entry name" value="Galactose_mutarotase-like"/>
</dbReference>
<dbReference type="RefSeq" id="WP_103907570.1">
    <property type="nucleotide sequence ID" value="NZ_CP049246.1"/>
</dbReference>
<feature type="binding site" evidence="14">
    <location>
        <begin position="111"/>
        <end position="112"/>
    </location>
    <ligand>
        <name>beta-D-galactose</name>
        <dbReference type="ChEBI" id="CHEBI:27667"/>
    </ligand>
</feature>
<evidence type="ECO:0000256" key="8">
    <source>
        <dbReference type="ARBA" id="ARBA00022837"/>
    </source>
</evidence>
<dbReference type="UniPathway" id="UPA00242"/>
<dbReference type="InterPro" id="IPR015443">
    <property type="entry name" value="Aldose_1-epimerase"/>
</dbReference>
<dbReference type="EMBL" id="FNUT01000013">
    <property type="protein sequence ID" value="SEG67907.1"/>
    <property type="molecule type" value="Genomic_DNA"/>
</dbReference>
<evidence type="ECO:0000256" key="12">
    <source>
        <dbReference type="PIRSR" id="PIRSR005096-1"/>
    </source>
</evidence>
<dbReference type="PIRSF" id="PIRSF005096">
    <property type="entry name" value="GALM"/>
    <property type="match status" value="1"/>
</dbReference>
<dbReference type="GO" id="GO:0004034">
    <property type="term" value="F:aldose 1-epimerase activity"/>
    <property type="evidence" value="ECO:0007669"/>
    <property type="project" value="UniProtKB-EC"/>
</dbReference>
<comment type="subunit">
    <text evidence="5">Monomer.</text>
</comment>
<dbReference type="PROSITE" id="PS00545">
    <property type="entry name" value="ALDOSE_1_EPIMERASE"/>
    <property type="match status" value="1"/>
</dbReference>
<dbReference type="OrthoDB" id="9779408at2"/>
<evidence type="ECO:0000256" key="6">
    <source>
        <dbReference type="ARBA" id="ARBA00013185"/>
    </source>
</evidence>
<dbReference type="PANTHER" id="PTHR10091:SF0">
    <property type="entry name" value="GALACTOSE MUTAROTASE"/>
    <property type="match status" value="1"/>
</dbReference>
<dbReference type="InterPro" id="IPR011013">
    <property type="entry name" value="Gal_mutarotase_sf_dom"/>
</dbReference>
<gene>
    <name evidence="15" type="ORF">SAMN05421877_11352</name>
</gene>
<dbReference type="GO" id="GO:0030246">
    <property type="term" value="F:carbohydrate binding"/>
    <property type="evidence" value="ECO:0007669"/>
    <property type="project" value="InterPro"/>
</dbReference>
<feature type="binding site" evidence="13">
    <location>
        <position position="280"/>
    </location>
    <ligand>
        <name>beta-D-galactose</name>
        <dbReference type="ChEBI" id="CHEBI:27667"/>
    </ligand>
</feature>
<evidence type="ECO:0000313" key="15">
    <source>
        <dbReference type="EMBL" id="SEG67907.1"/>
    </source>
</evidence>